<organism evidence="2 3">
    <name type="scientific">Nannocystis pusilla</name>
    <dbReference type="NCBI Taxonomy" id="889268"/>
    <lineage>
        <taxon>Bacteria</taxon>
        <taxon>Pseudomonadati</taxon>
        <taxon>Myxococcota</taxon>
        <taxon>Polyangia</taxon>
        <taxon>Nannocystales</taxon>
        <taxon>Nannocystaceae</taxon>
        <taxon>Nannocystis</taxon>
    </lineage>
</organism>
<dbReference type="RefSeq" id="WP_267768821.1">
    <property type="nucleotide sequence ID" value="NZ_JAPNKE010000002.1"/>
</dbReference>
<dbReference type="Proteomes" id="UP001150924">
    <property type="component" value="Unassembled WGS sequence"/>
</dbReference>
<sequence length="306" mass="31990">MGRLTRTSVQLSTLAGIVALAVGCSREPKGTTAGAETTTTTSPGTTTDSDTSTATSPTAATTSTSEPPPTTTMTIDDMGSVGGQCNLFMQDCPADQKCTAWNEDGGPFPNGTRCVPVDLNPALPGEDCVVPGKFGDGIDNCDRGSICLDLENTGKATCVAYCTGNMDAPNCPKPEDRCAFLFEPTVPVCFSKCDPLLQDCSPGETCVPNEAALGAPHFVCMPRVFPDLGKYGDSCYALSGCDPGNLCIFGENLPTCKTPYCCSVWCDLESPDSCLEYDDTLSCVPWFEQGAATPGYETVGICGIMQ</sequence>
<gene>
    <name evidence="2" type="ORF">OV079_13565</name>
</gene>
<feature type="compositionally biased region" description="Low complexity" evidence="1">
    <location>
        <begin position="31"/>
        <end position="65"/>
    </location>
</feature>
<keyword evidence="3" id="KW-1185">Reference proteome</keyword>
<dbReference type="EMBL" id="JAPNKE010000002">
    <property type="protein sequence ID" value="MCY1006562.1"/>
    <property type="molecule type" value="Genomic_DNA"/>
</dbReference>
<feature type="region of interest" description="Disordered" evidence="1">
    <location>
        <begin position="27"/>
        <end position="71"/>
    </location>
</feature>
<name>A0A9X3EM58_9BACT</name>
<comment type="caution">
    <text evidence="2">The sequence shown here is derived from an EMBL/GenBank/DDBJ whole genome shotgun (WGS) entry which is preliminary data.</text>
</comment>
<proteinExistence type="predicted"/>
<evidence type="ECO:0000313" key="2">
    <source>
        <dbReference type="EMBL" id="MCY1006562.1"/>
    </source>
</evidence>
<evidence type="ECO:0000313" key="3">
    <source>
        <dbReference type="Proteomes" id="UP001150924"/>
    </source>
</evidence>
<reference evidence="2" key="1">
    <citation type="submission" date="2022-11" db="EMBL/GenBank/DDBJ databases">
        <title>Minimal conservation of predation-associated metabolite biosynthetic gene clusters underscores biosynthetic potential of Myxococcota including descriptions for ten novel species: Archangium lansinium sp. nov., Myxococcus landrumus sp. nov., Nannocystis bai.</title>
        <authorList>
            <person name="Ahearne A."/>
            <person name="Stevens C."/>
            <person name="Phillips K."/>
        </authorList>
    </citation>
    <scope>NUCLEOTIDE SEQUENCE</scope>
    <source>
        <strain evidence="2">Na p29</strain>
    </source>
</reference>
<dbReference type="AlphaFoldDB" id="A0A9X3EM58"/>
<evidence type="ECO:0000256" key="1">
    <source>
        <dbReference type="SAM" id="MobiDB-lite"/>
    </source>
</evidence>
<accession>A0A9X3EM58</accession>
<protein>
    <recommendedName>
        <fullName evidence="4">Lipoprotein</fullName>
    </recommendedName>
</protein>
<dbReference type="PROSITE" id="PS51257">
    <property type="entry name" value="PROKAR_LIPOPROTEIN"/>
    <property type="match status" value="1"/>
</dbReference>
<evidence type="ECO:0008006" key="4">
    <source>
        <dbReference type="Google" id="ProtNLM"/>
    </source>
</evidence>